<name>A0A4Z2FAF6_9TELE</name>
<dbReference type="Proteomes" id="UP000314294">
    <property type="component" value="Unassembled WGS sequence"/>
</dbReference>
<protein>
    <submittedName>
        <fullName evidence="2">Uncharacterized protein</fullName>
    </submittedName>
</protein>
<dbReference type="EMBL" id="SRLO01001402">
    <property type="protein sequence ID" value="TNN38127.1"/>
    <property type="molecule type" value="Genomic_DNA"/>
</dbReference>
<comment type="caution">
    <text evidence="2">The sequence shown here is derived from an EMBL/GenBank/DDBJ whole genome shotgun (WGS) entry which is preliminary data.</text>
</comment>
<evidence type="ECO:0000256" key="1">
    <source>
        <dbReference type="SAM" id="MobiDB-lite"/>
    </source>
</evidence>
<evidence type="ECO:0000313" key="2">
    <source>
        <dbReference type="EMBL" id="TNN38127.1"/>
    </source>
</evidence>
<dbReference type="AlphaFoldDB" id="A0A4Z2FAF6"/>
<gene>
    <name evidence="2" type="ORF">EYF80_051707</name>
</gene>
<feature type="region of interest" description="Disordered" evidence="1">
    <location>
        <begin position="27"/>
        <end position="83"/>
    </location>
</feature>
<reference evidence="2 3" key="1">
    <citation type="submission" date="2019-03" db="EMBL/GenBank/DDBJ databases">
        <title>First draft genome of Liparis tanakae, snailfish: a comprehensive survey of snailfish specific genes.</title>
        <authorList>
            <person name="Kim W."/>
            <person name="Song I."/>
            <person name="Jeong J.-H."/>
            <person name="Kim D."/>
            <person name="Kim S."/>
            <person name="Ryu S."/>
            <person name="Song J.Y."/>
            <person name="Lee S.K."/>
        </authorList>
    </citation>
    <scope>NUCLEOTIDE SEQUENCE [LARGE SCALE GENOMIC DNA]</scope>
    <source>
        <tissue evidence="2">Muscle</tissue>
    </source>
</reference>
<sequence>MEKFQVMDFVIKVVDIHRYYVTYDMTTGPELPEIGGKTQRPGVHLRRDQNQKLPSRELTPVSGAGGARRGSAPRVQKERSIDP</sequence>
<keyword evidence="3" id="KW-1185">Reference proteome</keyword>
<organism evidence="2 3">
    <name type="scientific">Liparis tanakae</name>
    <name type="common">Tanaka's snailfish</name>
    <dbReference type="NCBI Taxonomy" id="230148"/>
    <lineage>
        <taxon>Eukaryota</taxon>
        <taxon>Metazoa</taxon>
        <taxon>Chordata</taxon>
        <taxon>Craniata</taxon>
        <taxon>Vertebrata</taxon>
        <taxon>Euteleostomi</taxon>
        <taxon>Actinopterygii</taxon>
        <taxon>Neopterygii</taxon>
        <taxon>Teleostei</taxon>
        <taxon>Neoteleostei</taxon>
        <taxon>Acanthomorphata</taxon>
        <taxon>Eupercaria</taxon>
        <taxon>Perciformes</taxon>
        <taxon>Cottioidei</taxon>
        <taxon>Cottales</taxon>
        <taxon>Liparidae</taxon>
        <taxon>Liparis</taxon>
    </lineage>
</organism>
<accession>A0A4Z2FAF6</accession>
<proteinExistence type="predicted"/>
<evidence type="ECO:0000313" key="3">
    <source>
        <dbReference type="Proteomes" id="UP000314294"/>
    </source>
</evidence>